<reference evidence="6 9" key="1">
    <citation type="journal article" date="2011" name="J. Bacteriol.">
        <title>Genome sequence of Halobiforma lacisalsi AJ5, an extremely halophilic archaeon which harbors a bop gene.</title>
        <authorList>
            <person name="Jiang X."/>
            <person name="Wang S."/>
            <person name="Cheng H."/>
            <person name="Huo Y."/>
            <person name="Zhang X."/>
            <person name="Zhu X."/>
            <person name="Han X."/>
            <person name="Ni P."/>
            <person name="Wu M."/>
        </authorList>
    </citation>
    <scope>NUCLEOTIDE SEQUENCE [LARGE SCALE GENOMIC DNA]</scope>
    <source>
        <strain evidence="6 9">AJ5</strain>
        <plasmid evidence="9">phlaj5i</plasmid>
        <plasmid evidence="6">pHLAJ5I</plasmid>
    </source>
</reference>
<evidence type="ECO:0000313" key="8">
    <source>
        <dbReference type="Proteomes" id="UP000011555"/>
    </source>
</evidence>
<dbReference type="EMBL" id="CP019286">
    <property type="protein sequence ID" value="APX00305.1"/>
    <property type="molecule type" value="Genomic_DNA"/>
</dbReference>
<dbReference type="Proteomes" id="UP000011555">
    <property type="component" value="Unassembled WGS sequence"/>
</dbReference>
<feature type="compositionally biased region" description="Low complexity" evidence="4">
    <location>
        <begin position="530"/>
        <end position="542"/>
    </location>
</feature>
<evidence type="ECO:0000256" key="2">
    <source>
        <dbReference type="ARBA" id="ARBA00022801"/>
    </source>
</evidence>
<dbReference type="InterPro" id="IPR001279">
    <property type="entry name" value="Metallo-B-lactamas"/>
</dbReference>
<evidence type="ECO:0000313" key="6">
    <source>
        <dbReference type="EMBL" id="APX00305.1"/>
    </source>
</evidence>
<reference evidence="6" key="3">
    <citation type="submission" date="2017-01" db="EMBL/GenBank/DDBJ databases">
        <authorList>
            <person name="Mah S.A."/>
            <person name="Swanson W.J."/>
            <person name="Moy G.W."/>
            <person name="Vacquier V.D."/>
        </authorList>
    </citation>
    <scope>NUCLEOTIDE SEQUENCE</scope>
    <source>
        <strain evidence="6">AJ5</strain>
        <plasmid evidence="6">pHLAJ5I</plasmid>
    </source>
</reference>
<dbReference type="SMART" id="SM00849">
    <property type="entry name" value="Lactamase_B"/>
    <property type="match status" value="1"/>
</dbReference>
<accession>M0LBH9</accession>
<geneLocation type="plasmid" evidence="9">
    <name>phlaj5i</name>
</geneLocation>
<feature type="compositionally biased region" description="Acidic residues" evidence="4">
    <location>
        <begin position="563"/>
        <end position="577"/>
    </location>
</feature>
<feature type="compositionally biased region" description="Basic and acidic residues" evidence="4">
    <location>
        <begin position="544"/>
        <end position="562"/>
    </location>
</feature>
<dbReference type="GO" id="GO:0003684">
    <property type="term" value="F:damaged DNA binding"/>
    <property type="evidence" value="ECO:0007669"/>
    <property type="project" value="TreeGrafter"/>
</dbReference>
<dbReference type="Gene3D" id="3.60.15.10">
    <property type="entry name" value="Ribonuclease Z/Hydroxyacylglutathione hydrolase-like"/>
    <property type="match status" value="1"/>
</dbReference>
<dbReference type="KEGG" id="hlc:CHINAEXTREME21140"/>
<evidence type="ECO:0000256" key="3">
    <source>
        <dbReference type="ARBA" id="ARBA00022839"/>
    </source>
</evidence>
<dbReference type="GO" id="GO:0036297">
    <property type="term" value="P:interstrand cross-link repair"/>
    <property type="evidence" value="ECO:0007669"/>
    <property type="project" value="TreeGrafter"/>
</dbReference>
<protein>
    <submittedName>
        <fullName evidence="6">Exonuclease</fullName>
    </submittedName>
    <submittedName>
        <fullName evidence="7">Metallo-beta-lactamase superfamily domain-containing protein</fullName>
    </submittedName>
</protein>
<dbReference type="EMBL" id="AOLZ01000068">
    <property type="protein sequence ID" value="EMA29320.1"/>
    <property type="molecule type" value="Genomic_DNA"/>
</dbReference>
<dbReference type="Proteomes" id="UP000186547">
    <property type="component" value="Plasmid pHLAJ5I"/>
</dbReference>
<dbReference type="PANTHER" id="PTHR23240">
    <property type="entry name" value="DNA CROSS-LINK REPAIR PROTEIN PSO2/SNM1-RELATED"/>
    <property type="match status" value="1"/>
</dbReference>
<feature type="domain" description="Metallo-beta-lactamase" evidence="5">
    <location>
        <begin position="13"/>
        <end position="203"/>
    </location>
</feature>
<dbReference type="InterPro" id="IPR036866">
    <property type="entry name" value="RibonucZ/Hydroxyglut_hydro"/>
</dbReference>
<keyword evidence="2" id="KW-0378">Hydrolase</keyword>
<evidence type="ECO:0000256" key="4">
    <source>
        <dbReference type="SAM" id="MobiDB-lite"/>
    </source>
</evidence>
<evidence type="ECO:0000256" key="1">
    <source>
        <dbReference type="ARBA" id="ARBA00022722"/>
    </source>
</evidence>
<feature type="compositionally biased region" description="Polar residues" evidence="4">
    <location>
        <begin position="499"/>
        <end position="512"/>
    </location>
</feature>
<dbReference type="Pfam" id="PF12706">
    <property type="entry name" value="Lactamase_B_2"/>
    <property type="match status" value="1"/>
</dbReference>
<dbReference type="PATRIC" id="fig|358396.7.peg.3456"/>
<feature type="compositionally biased region" description="Polar residues" evidence="4">
    <location>
        <begin position="466"/>
        <end position="482"/>
    </location>
</feature>
<dbReference type="PANTHER" id="PTHR23240:SF8">
    <property type="entry name" value="PROTEIN ARTEMIS"/>
    <property type="match status" value="1"/>
</dbReference>
<dbReference type="RefSeq" id="WP_007143111.1">
    <property type="nucleotide sequence ID" value="NZ_AOLZ01000068.1"/>
</dbReference>
<dbReference type="GO" id="GO:0006303">
    <property type="term" value="P:double-strand break repair via nonhomologous end joining"/>
    <property type="evidence" value="ECO:0007669"/>
    <property type="project" value="TreeGrafter"/>
</dbReference>
<organism evidence="7 8">
    <name type="scientific">Natronobacterium lacisalsi AJ5</name>
    <dbReference type="NCBI Taxonomy" id="358396"/>
    <lineage>
        <taxon>Archaea</taxon>
        <taxon>Methanobacteriati</taxon>
        <taxon>Methanobacteriota</taxon>
        <taxon>Stenosarchaea group</taxon>
        <taxon>Halobacteria</taxon>
        <taxon>Halobacteriales</taxon>
        <taxon>Natrialbaceae</taxon>
        <taxon>Natronobacterium</taxon>
    </lineage>
</organism>
<dbReference type="GeneID" id="30923686"/>
<keyword evidence="6" id="KW-0614">Plasmid</keyword>
<keyword evidence="3 6" id="KW-0269">Exonuclease</keyword>
<geneLocation type="plasmid" evidence="6">
    <name>pHLAJ5I</name>
</geneLocation>
<dbReference type="SUPFAM" id="SSF56281">
    <property type="entry name" value="Metallo-hydrolase/oxidoreductase"/>
    <property type="match status" value="1"/>
</dbReference>
<feature type="region of interest" description="Disordered" evidence="4">
    <location>
        <begin position="457"/>
        <end position="621"/>
    </location>
</feature>
<evidence type="ECO:0000259" key="5">
    <source>
        <dbReference type="SMART" id="SM00849"/>
    </source>
</evidence>
<evidence type="ECO:0000313" key="9">
    <source>
        <dbReference type="Proteomes" id="UP000186547"/>
    </source>
</evidence>
<dbReference type="AlphaFoldDB" id="M0LBH9"/>
<sequence length="759" mass="81836">MEVSYEHANPRAGNESFLLRVQREYERQTPCILVDAGDGVDTSTLLGDDEYLAAILLTHAHLDHYQSLDEAHRDGAPIFTSPGTAAILEDVLAEGVRHHSMSDPDSILERVEAIDDWADVVGDDISVAPVPAGHTPGACGFLIRARDGQESFRALATGDFTRRDAGGYIGFDPEQFLEVDALFLTAATNDGVDETITDIVETLAARANAGSKTLCTASGLTGVHLATLLGSIEHELGYSVPVTLVGQVAKLYDALEYDYPNVETIPEFAIPHDCLEEGTVTIAGPEVPTEGSSERLFEAIRDDGNATLIQVQGGTTTAKDAGDFAGTVSSFTFSNHPTEAVLDEVVETIAPTHVVITHQRGRSLKRYKDKWDAYTWATGSSGTEQLYQDGNFCAPDWIGDAAKRRVRNCDEQRSTIDVGDGILQAAASVPVLERRGTATLEQEGVDVARLREELHIGRSQPEEAVATQSVEPETETTTTQNAHVAPTHATDGGLYRTVDQPSNDTKYVTPNPSKVPDEIVNPTVVNVLCESASTESNTSSDDTTAERTSKAESKEASGKDADSLGEDESATETETTDESTAVSYTEQTESETEDKNTEDSDSTMSKTIAEETTGTVTDETVRIDPAIRTLAERRASTEGESTAAFVESAVKTYLTEVLRGNQPWSEWEGIIERKLTIDADPALEKLIATTAANDDASDAESFVVQTLCDAIGLDVDDRELPVSTLEEMDELIVATTENENCPHETKDEVVQAALVRQVL</sequence>
<dbReference type="eggNOG" id="arCOG00545">
    <property type="taxonomic scope" value="Archaea"/>
</dbReference>
<gene>
    <name evidence="7" type="ORF">C445_17084</name>
    <name evidence="6" type="ORF">CHINAEXTREME_21140</name>
</gene>
<reference evidence="7 8" key="2">
    <citation type="journal article" date="2014" name="PLoS Genet.">
        <title>Phylogenetically driven sequencing of extremely halophilic archaea reveals strategies for static and dynamic osmo-response.</title>
        <authorList>
            <person name="Becker E.A."/>
            <person name="Seitzer P.M."/>
            <person name="Tritt A."/>
            <person name="Larsen D."/>
            <person name="Krusor M."/>
            <person name="Yao A.I."/>
            <person name="Wu D."/>
            <person name="Madern D."/>
            <person name="Eisen J.A."/>
            <person name="Darling A.E."/>
            <person name="Facciotti M.T."/>
        </authorList>
    </citation>
    <scope>NUCLEOTIDE SEQUENCE [LARGE SCALE GENOMIC DNA]</scope>
    <source>
        <strain evidence="7 8">AJ5</strain>
    </source>
</reference>
<dbReference type="GO" id="GO:0035312">
    <property type="term" value="F:5'-3' DNA exonuclease activity"/>
    <property type="evidence" value="ECO:0007669"/>
    <property type="project" value="TreeGrafter"/>
</dbReference>
<dbReference type="GO" id="GO:0000723">
    <property type="term" value="P:telomere maintenance"/>
    <property type="evidence" value="ECO:0007669"/>
    <property type="project" value="TreeGrafter"/>
</dbReference>
<keyword evidence="8" id="KW-1185">Reference proteome</keyword>
<keyword evidence="1" id="KW-0540">Nuclease</keyword>
<proteinExistence type="predicted"/>
<evidence type="ECO:0000313" key="7">
    <source>
        <dbReference type="EMBL" id="EMA29320.1"/>
    </source>
</evidence>
<name>M0LBH9_NATLA</name>